<accession>A0ABQ7PZD8</accession>
<comment type="caution">
    <text evidence="1">The sequence shown here is derived from an EMBL/GenBank/DDBJ whole genome shotgun (WGS) entry which is preliminary data.</text>
</comment>
<dbReference type="EMBL" id="JAHIBW010000024">
    <property type="protein sequence ID" value="KAG7298341.1"/>
    <property type="molecule type" value="Genomic_DNA"/>
</dbReference>
<evidence type="ECO:0000313" key="1">
    <source>
        <dbReference type="EMBL" id="KAG7298341.1"/>
    </source>
</evidence>
<reference evidence="1 2" key="1">
    <citation type="submission" date="2021-06" db="EMBL/GenBank/DDBJ databases">
        <title>A haploid diamondback moth (Plutella xylostella L.) genome assembly resolves 31 chromosomes and identifies a diamide resistance mutation.</title>
        <authorList>
            <person name="Ward C.M."/>
            <person name="Perry K.D."/>
            <person name="Baker G."/>
            <person name="Powis K."/>
            <person name="Heckel D.G."/>
            <person name="Baxter S.W."/>
        </authorList>
    </citation>
    <scope>NUCLEOTIDE SEQUENCE [LARGE SCALE GENOMIC DNA]</scope>
    <source>
        <strain evidence="1 2">LV</strain>
        <tissue evidence="1">Single pupa</tissue>
    </source>
</reference>
<protein>
    <submittedName>
        <fullName evidence="1">Uncharacterized protein</fullName>
    </submittedName>
</protein>
<dbReference type="Proteomes" id="UP000823941">
    <property type="component" value="Chromosome 24"/>
</dbReference>
<gene>
    <name evidence="1" type="ORF">JYU34_017944</name>
</gene>
<name>A0ABQ7PZD8_PLUXY</name>
<keyword evidence="2" id="KW-1185">Reference proteome</keyword>
<sequence>MHIMQEFGQGSKLAGYRQQQGPRLTECGLREGDPCTGAGRPRENPCLRVPHTQACCETGLHRSSRTNPETVLHALRV</sequence>
<proteinExistence type="predicted"/>
<organism evidence="1 2">
    <name type="scientific">Plutella xylostella</name>
    <name type="common">Diamondback moth</name>
    <name type="synonym">Plutella maculipennis</name>
    <dbReference type="NCBI Taxonomy" id="51655"/>
    <lineage>
        <taxon>Eukaryota</taxon>
        <taxon>Metazoa</taxon>
        <taxon>Ecdysozoa</taxon>
        <taxon>Arthropoda</taxon>
        <taxon>Hexapoda</taxon>
        <taxon>Insecta</taxon>
        <taxon>Pterygota</taxon>
        <taxon>Neoptera</taxon>
        <taxon>Endopterygota</taxon>
        <taxon>Lepidoptera</taxon>
        <taxon>Glossata</taxon>
        <taxon>Ditrysia</taxon>
        <taxon>Yponomeutoidea</taxon>
        <taxon>Plutellidae</taxon>
        <taxon>Plutella</taxon>
    </lineage>
</organism>
<evidence type="ECO:0000313" key="2">
    <source>
        <dbReference type="Proteomes" id="UP000823941"/>
    </source>
</evidence>